<organism evidence="3 4">
    <name type="scientific">Thermomonospora curvata (strain ATCC 19995 / DSM 43183 / JCM 3096 / KCTC 9072 / NBRC 15933 / NCIMB 10081 / Henssen B9)</name>
    <dbReference type="NCBI Taxonomy" id="471852"/>
    <lineage>
        <taxon>Bacteria</taxon>
        <taxon>Bacillati</taxon>
        <taxon>Actinomycetota</taxon>
        <taxon>Actinomycetes</taxon>
        <taxon>Streptosporangiales</taxon>
        <taxon>Thermomonosporaceae</taxon>
        <taxon>Thermomonospora</taxon>
    </lineage>
</organism>
<dbReference type="PANTHER" id="PTHR46553:SF3">
    <property type="entry name" value="ADENINE NUCLEOTIDE ALPHA HYDROLASES-LIKE SUPERFAMILY PROTEIN"/>
    <property type="match status" value="1"/>
</dbReference>
<gene>
    <name evidence="3" type="ordered locus">Tcur_3812</name>
</gene>
<reference evidence="3 4" key="1">
    <citation type="journal article" date="2011" name="Stand. Genomic Sci.">
        <title>Complete genome sequence of Thermomonospora curvata type strain (B9).</title>
        <authorList>
            <person name="Chertkov O."/>
            <person name="Sikorski J."/>
            <person name="Nolan M."/>
            <person name="Lapidus A."/>
            <person name="Lucas S."/>
            <person name="Del Rio T.G."/>
            <person name="Tice H."/>
            <person name="Cheng J.F."/>
            <person name="Goodwin L."/>
            <person name="Pitluck S."/>
            <person name="Liolios K."/>
            <person name="Ivanova N."/>
            <person name="Mavromatis K."/>
            <person name="Mikhailova N."/>
            <person name="Ovchinnikova G."/>
            <person name="Pati A."/>
            <person name="Chen A."/>
            <person name="Palaniappan K."/>
            <person name="Djao O.D."/>
            <person name="Land M."/>
            <person name="Hauser L."/>
            <person name="Chang Y.J."/>
            <person name="Jeffries C.D."/>
            <person name="Brettin T."/>
            <person name="Han C."/>
            <person name="Detter J.C."/>
            <person name="Rohde M."/>
            <person name="Goker M."/>
            <person name="Woyke T."/>
            <person name="Bristow J."/>
            <person name="Eisen J.A."/>
            <person name="Markowitz V."/>
            <person name="Hugenholtz P."/>
            <person name="Klenk H.P."/>
            <person name="Kyrpides N.C."/>
        </authorList>
    </citation>
    <scope>NUCLEOTIDE SEQUENCE [LARGE SCALE GENOMIC DNA]</scope>
    <source>
        <strain evidence="4">ATCC 19995 / DSM 43183 / JCM 3096 / KCTC 9072 / NBRC 15933 / NCIMB 10081 / Henssen B9</strain>
    </source>
</reference>
<protein>
    <submittedName>
        <fullName evidence="3">UspA domain protein</fullName>
    </submittedName>
</protein>
<dbReference type="InterPro" id="IPR006016">
    <property type="entry name" value="UspA"/>
</dbReference>
<dbReference type="RefSeq" id="WP_012854127.1">
    <property type="nucleotide sequence ID" value="NC_013510.1"/>
</dbReference>
<dbReference type="InterPro" id="IPR006015">
    <property type="entry name" value="Universal_stress_UspA"/>
</dbReference>
<dbReference type="Proteomes" id="UP000001918">
    <property type="component" value="Chromosome"/>
</dbReference>
<proteinExistence type="inferred from homology"/>
<dbReference type="SUPFAM" id="SSF52402">
    <property type="entry name" value="Adenine nucleotide alpha hydrolases-like"/>
    <property type="match status" value="1"/>
</dbReference>
<dbReference type="InterPro" id="IPR014729">
    <property type="entry name" value="Rossmann-like_a/b/a_fold"/>
</dbReference>
<dbReference type="OrthoDB" id="6174426at2"/>
<dbReference type="Gene3D" id="3.40.50.620">
    <property type="entry name" value="HUPs"/>
    <property type="match status" value="1"/>
</dbReference>
<dbReference type="HOGENOM" id="CLU_049301_9_5_11"/>
<dbReference type="PRINTS" id="PR01438">
    <property type="entry name" value="UNVRSLSTRESS"/>
</dbReference>
<dbReference type="KEGG" id="tcu:Tcur_3812"/>
<dbReference type="Pfam" id="PF00582">
    <property type="entry name" value="Usp"/>
    <property type="match status" value="1"/>
</dbReference>
<evidence type="ECO:0000313" key="3">
    <source>
        <dbReference type="EMBL" id="ACY99343.1"/>
    </source>
</evidence>
<evidence type="ECO:0000259" key="2">
    <source>
        <dbReference type="Pfam" id="PF00582"/>
    </source>
</evidence>
<evidence type="ECO:0000256" key="1">
    <source>
        <dbReference type="ARBA" id="ARBA00008791"/>
    </source>
</evidence>
<sequence length="143" mass="15118">MAAKRIVVGVDGSEESKRALRWAARQAQLVGAELELITAWDIPVTFGVPVYADDVDLADAARQVLQETVAEVLGERPAVPVRPTVVQGQPARALVEASKDAELLVVGSRGRGGIVGALLGSTSDYCIRHAKCPIVVLHGDRDA</sequence>
<dbReference type="PANTHER" id="PTHR46553">
    <property type="entry name" value="ADENINE NUCLEOTIDE ALPHA HYDROLASES-LIKE SUPERFAMILY PROTEIN"/>
    <property type="match status" value="1"/>
</dbReference>
<dbReference type="STRING" id="471852.Tcur_3812"/>
<evidence type="ECO:0000313" key="4">
    <source>
        <dbReference type="Proteomes" id="UP000001918"/>
    </source>
</evidence>
<name>D1AD34_THECD</name>
<accession>D1AD34</accession>
<dbReference type="EMBL" id="CP001738">
    <property type="protein sequence ID" value="ACY99343.1"/>
    <property type="molecule type" value="Genomic_DNA"/>
</dbReference>
<dbReference type="AlphaFoldDB" id="D1AD34"/>
<dbReference type="eggNOG" id="COG0589">
    <property type="taxonomic scope" value="Bacteria"/>
</dbReference>
<feature type="domain" description="UspA" evidence="2">
    <location>
        <begin position="4"/>
        <end position="138"/>
    </location>
</feature>
<keyword evidence="4" id="KW-1185">Reference proteome</keyword>
<comment type="similarity">
    <text evidence="1">Belongs to the universal stress protein A family.</text>
</comment>